<evidence type="ECO:0000313" key="3">
    <source>
        <dbReference type="EMBL" id="KOX96275.1"/>
    </source>
</evidence>
<evidence type="ECO:0000313" key="4">
    <source>
        <dbReference type="Proteomes" id="UP000037747"/>
    </source>
</evidence>
<gene>
    <name evidence="3" type="ORF">AMR74_12160</name>
</gene>
<feature type="region of interest" description="Disordered" evidence="1">
    <location>
        <begin position="155"/>
        <end position="183"/>
    </location>
</feature>
<dbReference type="RefSeq" id="WP_053772318.1">
    <property type="nucleotide sequence ID" value="NZ_LIST01000004.1"/>
</dbReference>
<dbReference type="STRING" id="1765655.AMR74_12160"/>
<dbReference type="AlphaFoldDB" id="A0A0M9ARJ6"/>
<dbReference type="OrthoDB" id="252570at2157"/>
<feature type="transmembrane region" description="Helical" evidence="2">
    <location>
        <begin position="54"/>
        <end position="71"/>
    </location>
</feature>
<proteinExistence type="predicted"/>
<dbReference type="InterPro" id="IPR007404">
    <property type="entry name" value="YdjM-like"/>
</dbReference>
<protein>
    <recommendedName>
        <fullName evidence="5">Metal-dependent hydrolase</fullName>
    </recommendedName>
</protein>
<sequence length="225" mass="24504">MPSTVVHAGFALLLAAGLLGAYYDRRALAVLLVVLVLPEADSFLGVVMEGAHRTVGHNFVLPGVGALALYYDTRVRERSLVRERLSPRWVAVAWVALFVHVFAHVAIDWTHLDGVNALWPLRDRFFQLDGQILYSTADGVVQTFVDVRIDPETGSRTVDAGAGGTSESVHVDNPVQPRDPDLDVAEPVDRRFPVANSGWRLYLIGLGLFALGARRLQGDGVGDDP</sequence>
<dbReference type="EMBL" id="LIST01000004">
    <property type="protein sequence ID" value="KOX96275.1"/>
    <property type="molecule type" value="Genomic_DNA"/>
</dbReference>
<organism evidence="3 4">
    <name type="scientific">Halorubrum tropicale</name>
    <dbReference type="NCBI Taxonomy" id="1765655"/>
    <lineage>
        <taxon>Archaea</taxon>
        <taxon>Methanobacteriati</taxon>
        <taxon>Methanobacteriota</taxon>
        <taxon>Stenosarchaea group</taxon>
        <taxon>Halobacteria</taxon>
        <taxon>Halobacteriales</taxon>
        <taxon>Haloferacaceae</taxon>
        <taxon>Halorubrum</taxon>
    </lineage>
</organism>
<feature type="transmembrane region" description="Helical" evidence="2">
    <location>
        <begin position="6"/>
        <end position="23"/>
    </location>
</feature>
<accession>A0A0M9ARJ6</accession>
<dbReference type="Proteomes" id="UP000037747">
    <property type="component" value="Unassembled WGS sequence"/>
</dbReference>
<dbReference type="Pfam" id="PF04307">
    <property type="entry name" value="YdjM"/>
    <property type="match status" value="1"/>
</dbReference>
<keyword evidence="2" id="KW-0472">Membrane</keyword>
<evidence type="ECO:0008006" key="5">
    <source>
        <dbReference type="Google" id="ProtNLM"/>
    </source>
</evidence>
<keyword evidence="4" id="KW-1185">Reference proteome</keyword>
<name>A0A0M9ARJ6_9EURY</name>
<feature type="transmembrane region" description="Helical" evidence="2">
    <location>
        <begin position="91"/>
        <end position="112"/>
    </location>
</feature>
<evidence type="ECO:0000256" key="1">
    <source>
        <dbReference type="SAM" id="MobiDB-lite"/>
    </source>
</evidence>
<feature type="transmembrane region" description="Helical" evidence="2">
    <location>
        <begin position="28"/>
        <end position="48"/>
    </location>
</feature>
<comment type="caution">
    <text evidence="3">The sequence shown here is derived from an EMBL/GenBank/DDBJ whole genome shotgun (WGS) entry which is preliminary data.</text>
</comment>
<evidence type="ECO:0000256" key="2">
    <source>
        <dbReference type="SAM" id="Phobius"/>
    </source>
</evidence>
<keyword evidence="2" id="KW-1133">Transmembrane helix</keyword>
<dbReference type="PATRIC" id="fig|1705389.3.peg.3978"/>
<keyword evidence="2" id="KW-0812">Transmembrane</keyword>
<reference evidence="3 4" key="1">
    <citation type="submission" date="2015-08" db="EMBL/GenBank/DDBJ databases">
        <title>Genomes of Isolates from Cabo Rojo, PR.</title>
        <authorList>
            <person name="Sanchez-Nieves R.L."/>
            <person name="Montalvo-Rodriguez R."/>
        </authorList>
    </citation>
    <scope>NUCLEOTIDE SEQUENCE [LARGE SCALE GENOMIC DNA]</scope>
    <source>
        <strain evidence="3 4">5</strain>
    </source>
</reference>